<sequence length="118" mass="13493">MGLCLAHSYVNFVDILEASHDLWMQLFLSSHNSMFLSSSLCSPECFVNFKGVFRSQKFRPLVMGFSHLFSSHFHDGYFATWFLLDIMIPGLSDGSWVIWQLTKGCYDICRGLHCVNLG</sequence>
<organism evidence="1">
    <name type="scientific">Opuntia streptacantha</name>
    <name type="common">Prickly pear cactus</name>
    <name type="synonym">Opuntia cardona</name>
    <dbReference type="NCBI Taxonomy" id="393608"/>
    <lineage>
        <taxon>Eukaryota</taxon>
        <taxon>Viridiplantae</taxon>
        <taxon>Streptophyta</taxon>
        <taxon>Embryophyta</taxon>
        <taxon>Tracheophyta</taxon>
        <taxon>Spermatophyta</taxon>
        <taxon>Magnoliopsida</taxon>
        <taxon>eudicotyledons</taxon>
        <taxon>Gunneridae</taxon>
        <taxon>Pentapetalae</taxon>
        <taxon>Caryophyllales</taxon>
        <taxon>Cactineae</taxon>
        <taxon>Cactaceae</taxon>
        <taxon>Opuntioideae</taxon>
        <taxon>Opuntia</taxon>
    </lineage>
</organism>
<reference evidence="1" key="1">
    <citation type="journal article" date="2013" name="J. Plant Res.">
        <title>Effect of fungi and light on seed germination of three Opuntia species from semiarid lands of central Mexico.</title>
        <authorList>
            <person name="Delgado-Sanchez P."/>
            <person name="Jimenez-Bremont J.F."/>
            <person name="Guerrero-Gonzalez Mde L."/>
            <person name="Flores J."/>
        </authorList>
    </citation>
    <scope>NUCLEOTIDE SEQUENCE</scope>
    <source>
        <tissue evidence="1">Cladode</tissue>
    </source>
</reference>
<reference evidence="1" key="2">
    <citation type="submission" date="2020-07" db="EMBL/GenBank/DDBJ databases">
        <authorList>
            <person name="Vera ALvarez R."/>
            <person name="Arias-Moreno D.M."/>
            <person name="Jimenez-Jacinto V."/>
            <person name="Jimenez-Bremont J.F."/>
            <person name="Swaminathan K."/>
            <person name="Moose S.P."/>
            <person name="Guerrero-Gonzalez M.L."/>
            <person name="Marino-Ramirez L."/>
            <person name="Landsman D."/>
            <person name="Rodriguez-Kessler M."/>
            <person name="Delgado-Sanchez P."/>
        </authorList>
    </citation>
    <scope>NUCLEOTIDE SEQUENCE</scope>
    <source>
        <tissue evidence="1">Cladode</tissue>
    </source>
</reference>
<accession>A0A7C9F1P3</accession>
<dbReference type="EMBL" id="GISG01263902">
    <property type="protein sequence ID" value="MBA4674668.1"/>
    <property type="molecule type" value="Transcribed_RNA"/>
</dbReference>
<protein>
    <submittedName>
        <fullName evidence="1">Uncharacterized protein</fullName>
    </submittedName>
</protein>
<proteinExistence type="predicted"/>
<name>A0A7C9F1P3_OPUST</name>
<evidence type="ECO:0000313" key="1">
    <source>
        <dbReference type="EMBL" id="MBA4674668.1"/>
    </source>
</evidence>
<dbReference type="AlphaFoldDB" id="A0A7C9F1P3"/>